<evidence type="ECO:0000256" key="4">
    <source>
        <dbReference type="ARBA" id="ARBA00022725"/>
    </source>
</evidence>
<comment type="caution">
    <text evidence="9">Lacks conserved residue(s) required for the propagation of feature annotation.</text>
</comment>
<reference evidence="10" key="2">
    <citation type="journal article" date="2023" name="Commun. Biol.">
        <title>Intrasexual cuticular hydrocarbon dimorphism in a wasp sheds light on hydrocarbon biosynthesis genes in Hymenoptera.</title>
        <authorList>
            <person name="Moris V.C."/>
            <person name="Podsiadlowski L."/>
            <person name="Martin S."/>
            <person name="Oeyen J.P."/>
            <person name="Donath A."/>
            <person name="Petersen M."/>
            <person name="Wilbrandt J."/>
            <person name="Misof B."/>
            <person name="Liedtke D."/>
            <person name="Thamm M."/>
            <person name="Scheiner R."/>
            <person name="Schmitt T."/>
            <person name="Niehuis O."/>
        </authorList>
    </citation>
    <scope>NUCLEOTIDE SEQUENCE</scope>
    <source>
        <strain evidence="10">GBR_01_08_01A</strain>
    </source>
</reference>
<keyword evidence="2 9" id="KW-0716">Sensory transduction</keyword>
<dbReference type="AlphaFoldDB" id="A0AAD9VIU2"/>
<proteinExistence type="inferred from homology"/>
<name>A0AAD9VIU2_9HYME</name>
<evidence type="ECO:0000313" key="11">
    <source>
        <dbReference type="Proteomes" id="UP001258017"/>
    </source>
</evidence>
<sequence>MKKYFVYFRVLFALTAVTSIFVPEILAIIMNWGDLAVLTGVGCVSTTVGQLLFKMIYLLARREKSSKLYDQIRKCWDTSNDPSVRKYCKDFAGQARMFTIGFYLSCFGNVITFTITAVIISTRESRSKDNGTYANYHLPFEVWYGSKVMHSLIFETAFICQIVASIICATGISGLDSTMMTLILHICGQFKLIQAWFRNIGRNIGQNVIKDNAFPGKLKRDIQKSIEHHRRMIIVVNEANNLLSPIIFMQFFTSGLEICLSGYAVTYGATGIDLIKFISYLSSMMVQLWIWCWPAELLIQESMKVADSVYFNIPWYNLPTSYRRDLCLVINRAQEYSCVSTAIFKDLSMRTLTNVFNTAASYFTLLQQMQSK</sequence>
<comment type="caution">
    <text evidence="10">The sequence shown here is derived from an EMBL/GenBank/DDBJ whole genome shotgun (WGS) entry which is preliminary data.</text>
</comment>
<evidence type="ECO:0000313" key="10">
    <source>
        <dbReference type="EMBL" id="KAK2576213.1"/>
    </source>
</evidence>
<dbReference type="GO" id="GO:0004984">
    <property type="term" value="F:olfactory receptor activity"/>
    <property type="evidence" value="ECO:0007669"/>
    <property type="project" value="InterPro"/>
</dbReference>
<feature type="transmembrane region" description="Helical" evidence="9">
    <location>
        <begin position="7"/>
        <end position="29"/>
    </location>
</feature>
<evidence type="ECO:0000256" key="1">
    <source>
        <dbReference type="ARBA" id="ARBA00004141"/>
    </source>
</evidence>
<keyword evidence="7 9" id="KW-0675">Receptor</keyword>
<keyword evidence="8 9" id="KW-0807">Transducer</keyword>
<evidence type="ECO:0000256" key="7">
    <source>
        <dbReference type="ARBA" id="ARBA00023170"/>
    </source>
</evidence>
<accession>A0AAD9VIU2</accession>
<comment type="similarity">
    <text evidence="9">Belongs to the insect chemoreceptor superfamily. Heteromeric odorant receptor channel (TC 1.A.69) family.</text>
</comment>
<dbReference type="EMBL" id="JAIFRP010004406">
    <property type="protein sequence ID" value="KAK2576213.1"/>
    <property type="molecule type" value="Genomic_DNA"/>
</dbReference>
<comment type="subcellular location">
    <subcellularLocation>
        <location evidence="9">Cell membrane</location>
        <topology evidence="9">Multi-pass membrane protein</topology>
    </subcellularLocation>
    <subcellularLocation>
        <location evidence="1">Membrane</location>
        <topology evidence="1">Multi-pass membrane protein</topology>
    </subcellularLocation>
</comment>
<evidence type="ECO:0000256" key="8">
    <source>
        <dbReference type="ARBA" id="ARBA00023224"/>
    </source>
</evidence>
<evidence type="ECO:0000256" key="3">
    <source>
        <dbReference type="ARBA" id="ARBA00022692"/>
    </source>
</evidence>
<reference evidence="10" key="1">
    <citation type="submission" date="2021-08" db="EMBL/GenBank/DDBJ databases">
        <authorList>
            <person name="Misof B."/>
            <person name="Oliver O."/>
            <person name="Podsiadlowski L."/>
            <person name="Donath A."/>
            <person name="Peters R."/>
            <person name="Mayer C."/>
            <person name="Rust J."/>
            <person name="Gunkel S."/>
            <person name="Lesny P."/>
            <person name="Martin S."/>
            <person name="Oeyen J.P."/>
            <person name="Petersen M."/>
            <person name="Panagiotis P."/>
            <person name="Wilbrandt J."/>
            <person name="Tanja T."/>
        </authorList>
    </citation>
    <scope>NUCLEOTIDE SEQUENCE</scope>
    <source>
        <strain evidence="10">GBR_01_08_01A</strain>
        <tissue evidence="10">Thorax + abdomen</tissue>
    </source>
</reference>
<keyword evidence="6 9" id="KW-0472">Membrane</keyword>
<feature type="transmembrane region" description="Helical" evidence="9">
    <location>
        <begin position="152"/>
        <end position="175"/>
    </location>
</feature>
<dbReference type="GO" id="GO:0005886">
    <property type="term" value="C:plasma membrane"/>
    <property type="evidence" value="ECO:0007669"/>
    <property type="project" value="UniProtKB-SubCell"/>
</dbReference>
<dbReference type="InterPro" id="IPR004117">
    <property type="entry name" value="7tm6_olfct_rcpt"/>
</dbReference>
<dbReference type="PANTHER" id="PTHR21137:SF42">
    <property type="entry name" value="ODORANT RECEPTOR 83A"/>
    <property type="match status" value="1"/>
</dbReference>
<dbReference type="Proteomes" id="UP001258017">
    <property type="component" value="Unassembled WGS sequence"/>
</dbReference>
<keyword evidence="11" id="KW-1185">Reference proteome</keyword>
<evidence type="ECO:0000256" key="9">
    <source>
        <dbReference type="RuleBase" id="RU351113"/>
    </source>
</evidence>
<gene>
    <name evidence="10" type="ORF">KPH14_005582</name>
</gene>
<keyword evidence="4 9" id="KW-0552">Olfaction</keyword>
<feature type="transmembrane region" description="Helical" evidence="9">
    <location>
        <begin position="35"/>
        <end position="60"/>
    </location>
</feature>
<evidence type="ECO:0000256" key="6">
    <source>
        <dbReference type="ARBA" id="ARBA00023136"/>
    </source>
</evidence>
<keyword evidence="3 9" id="KW-0812">Transmembrane</keyword>
<protein>
    <recommendedName>
        <fullName evidence="9">Odorant receptor</fullName>
    </recommendedName>
</protein>
<dbReference type="PANTHER" id="PTHR21137">
    <property type="entry name" value="ODORANT RECEPTOR"/>
    <property type="match status" value="1"/>
</dbReference>
<dbReference type="Pfam" id="PF02949">
    <property type="entry name" value="7tm_6"/>
    <property type="match status" value="1"/>
</dbReference>
<keyword evidence="5 9" id="KW-1133">Transmembrane helix</keyword>
<evidence type="ECO:0000256" key="2">
    <source>
        <dbReference type="ARBA" id="ARBA00022606"/>
    </source>
</evidence>
<evidence type="ECO:0000256" key="5">
    <source>
        <dbReference type="ARBA" id="ARBA00022989"/>
    </source>
</evidence>
<dbReference type="GO" id="GO:0007165">
    <property type="term" value="P:signal transduction"/>
    <property type="evidence" value="ECO:0007669"/>
    <property type="project" value="UniProtKB-KW"/>
</dbReference>
<organism evidence="10 11">
    <name type="scientific">Odynerus spinipes</name>
    <dbReference type="NCBI Taxonomy" id="1348599"/>
    <lineage>
        <taxon>Eukaryota</taxon>
        <taxon>Metazoa</taxon>
        <taxon>Ecdysozoa</taxon>
        <taxon>Arthropoda</taxon>
        <taxon>Hexapoda</taxon>
        <taxon>Insecta</taxon>
        <taxon>Pterygota</taxon>
        <taxon>Neoptera</taxon>
        <taxon>Endopterygota</taxon>
        <taxon>Hymenoptera</taxon>
        <taxon>Apocrita</taxon>
        <taxon>Aculeata</taxon>
        <taxon>Vespoidea</taxon>
        <taxon>Vespidae</taxon>
        <taxon>Eumeninae</taxon>
        <taxon>Odynerus</taxon>
    </lineage>
</organism>
<dbReference type="GO" id="GO:0005549">
    <property type="term" value="F:odorant binding"/>
    <property type="evidence" value="ECO:0007669"/>
    <property type="project" value="InterPro"/>
</dbReference>
<feature type="transmembrane region" description="Helical" evidence="9">
    <location>
        <begin position="100"/>
        <end position="120"/>
    </location>
</feature>